<evidence type="ECO:0000256" key="4">
    <source>
        <dbReference type="ARBA" id="ARBA00016090"/>
    </source>
</evidence>
<evidence type="ECO:0000256" key="10">
    <source>
        <dbReference type="HAMAP-Rule" id="MF_00164"/>
    </source>
</evidence>
<dbReference type="GO" id="GO:0005829">
    <property type="term" value="C:cytosol"/>
    <property type="evidence" value="ECO:0007669"/>
    <property type="project" value="TreeGrafter"/>
</dbReference>
<dbReference type="FunFam" id="3.60.20.10:FF:000006">
    <property type="entry name" value="Glutamine--fructose-6-phosphate aminotransferase [isomerizing]"/>
    <property type="match status" value="1"/>
</dbReference>
<feature type="domain" description="Glutamine amidotransferase type-2" evidence="11">
    <location>
        <begin position="2"/>
        <end position="220"/>
    </location>
</feature>
<dbReference type="PROSITE" id="PS51278">
    <property type="entry name" value="GATASE_TYPE_2"/>
    <property type="match status" value="1"/>
</dbReference>
<dbReference type="SUPFAM" id="SSF53697">
    <property type="entry name" value="SIS domain"/>
    <property type="match status" value="1"/>
</dbReference>
<dbReference type="GO" id="GO:0006047">
    <property type="term" value="P:UDP-N-acetylglucosamine metabolic process"/>
    <property type="evidence" value="ECO:0007669"/>
    <property type="project" value="TreeGrafter"/>
</dbReference>
<organism evidence="13 14">
    <name type="scientific">Candidatus Niyogibacteria bacterium RIFCSPLOWO2_02_FULL_45_13</name>
    <dbReference type="NCBI Taxonomy" id="1801725"/>
    <lineage>
        <taxon>Bacteria</taxon>
        <taxon>Candidatus Niyogiibacteriota</taxon>
    </lineage>
</organism>
<evidence type="ECO:0000256" key="9">
    <source>
        <dbReference type="ARBA" id="ARBA00022962"/>
    </source>
</evidence>
<name>A0A1G2EWK7_9BACT</name>
<gene>
    <name evidence="10" type="primary">glmS</name>
    <name evidence="13" type="ORF">A3J00_00765</name>
</gene>
<feature type="domain" description="SIS" evidence="12">
    <location>
        <begin position="295"/>
        <end position="434"/>
    </location>
</feature>
<dbReference type="GO" id="GO:0005975">
    <property type="term" value="P:carbohydrate metabolic process"/>
    <property type="evidence" value="ECO:0007669"/>
    <property type="project" value="UniProtKB-UniRule"/>
</dbReference>
<accession>A0A1G2EWK7</accession>
<keyword evidence="9" id="KW-0315">Glutamine amidotransferase</keyword>
<dbReference type="CDD" id="cd05009">
    <property type="entry name" value="SIS_GlmS_GlmD_2"/>
    <property type="match status" value="1"/>
</dbReference>
<dbReference type="CDD" id="cd05008">
    <property type="entry name" value="SIS_GlmS_GlmD_1"/>
    <property type="match status" value="1"/>
</dbReference>
<comment type="catalytic activity">
    <reaction evidence="1 10">
        <text>D-fructose 6-phosphate + L-glutamine = D-glucosamine 6-phosphate + L-glutamate</text>
        <dbReference type="Rhea" id="RHEA:13237"/>
        <dbReference type="ChEBI" id="CHEBI:29985"/>
        <dbReference type="ChEBI" id="CHEBI:58359"/>
        <dbReference type="ChEBI" id="CHEBI:58725"/>
        <dbReference type="ChEBI" id="CHEBI:61527"/>
        <dbReference type="EC" id="2.6.1.16"/>
    </reaction>
</comment>
<dbReference type="Proteomes" id="UP000178428">
    <property type="component" value="Unassembled WGS sequence"/>
</dbReference>
<protein>
    <recommendedName>
        <fullName evidence="4 10">Glutamine--fructose-6-phosphate aminotransferase [isomerizing]</fullName>
        <ecNumber evidence="3 10">2.6.1.16</ecNumber>
    </recommendedName>
    <alternativeName>
        <fullName evidence="10">D-fructose-6-phosphate amidotransferase</fullName>
    </alternativeName>
    <alternativeName>
        <fullName evidence="10">GFAT</fullName>
    </alternativeName>
    <alternativeName>
        <fullName evidence="10">Glucosamine-6-phosphate synthase</fullName>
    </alternativeName>
    <alternativeName>
        <fullName evidence="10">Hexosephosphate aminotransferase</fullName>
    </alternativeName>
    <alternativeName>
        <fullName evidence="10">L-glutamine--D-fructose-6-phosphate amidotransferase</fullName>
    </alternativeName>
</protein>
<feature type="initiator methionine" description="Removed" evidence="10">
    <location>
        <position position="1"/>
    </location>
</feature>
<comment type="subcellular location">
    <subcellularLocation>
        <location evidence="2 10">Cytoplasm</location>
    </subcellularLocation>
</comment>
<dbReference type="NCBIfam" id="NF001484">
    <property type="entry name" value="PRK00331.1"/>
    <property type="match status" value="1"/>
</dbReference>
<evidence type="ECO:0000256" key="5">
    <source>
        <dbReference type="ARBA" id="ARBA00022490"/>
    </source>
</evidence>
<dbReference type="PROSITE" id="PS51464">
    <property type="entry name" value="SIS"/>
    <property type="match status" value="2"/>
</dbReference>
<dbReference type="GO" id="GO:0006002">
    <property type="term" value="P:fructose 6-phosphate metabolic process"/>
    <property type="evidence" value="ECO:0007669"/>
    <property type="project" value="TreeGrafter"/>
</dbReference>
<dbReference type="InterPro" id="IPR005855">
    <property type="entry name" value="GFAT"/>
</dbReference>
<evidence type="ECO:0000256" key="6">
    <source>
        <dbReference type="ARBA" id="ARBA00022576"/>
    </source>
</evidence>
<evidence type="ECO:0000259" key="12">
    <source>
        <dbReference type="PROSITE" id="PS51464"/>
    </source>
</evidence>
<dbReference type="GO" id="GO:0006487">
    <property type="term" value="P:protein N-linked glycosylation"/>
    <property type="evidence" value="ECO:0007669"/>
    <property type="project" value="TreeGrafter"/>
</dbReference>
<evidence type="ECO:0000256" key="2">
    <source>
        <dbReference type="ARBA" id="ARBA00004496"/>
    </source>
</evidence>
<evidence type="ECO:0000259" key="11">
    <source>
        <dbReference type="PROSITE" id="PS51278"/>
    </source>
</evidence>
<dbReference type="FunFam" id="3.40.50.10490:FF:000001">
    <property type="entry name" value="Glutamine--fructose-6-phosphate aminotransferase [isomerizing]"/>
    <property type="match status" value="1"/>
</dbReference>
<dbReference type="Pfam" id="PF01380">
    <property type="entry name" value="SIS"/>
    <property type="match status" value="2"/>
</dbReference>
<keyword evidence="8" id="KW-0677">Repeat</keyword>
<evidence type="ECO:0000256" key="8">
    <source>
        <dbReference type="ARBA" id="ARBA00022737"/>
    </source>
</evidence>
<dbReference type="GO" id="GO:0097367">
    <property type="term" value="F:carbohydrate derivative binding"/>
    <property type="evidence" value="ECO:0007669"/>
    <property type="project" value="InterPro"/>
</dbReference>
<dbReference type="GO" id="GO:0004360">
    <property type="term" value="F:glutamine-fructose-6-phosphate transaminase (isomerizing) activity"/>
    <property type="evidence" value="ECO:0007669"/>
    <property type="project" value="UniProtKB-UniRule"/>
</dbReference>
<keyword evidence="5 10" id="KW-0963">Cytoplasm</keyword>
<evidence type="ECO:0000256" key="7">
    <source>
        <dbReference type="ARBA" id="ARBA00022679"/>
    </source>
</evidence>
<dbReference type="NCBIfam" id="TIGR01135">
    <property type="entry name" value="glmS"/>
    <property type="match status" value="1"/>
</dbReference>
<keyword evidence="7 10" id="KW-0808">Transferase</keyword>
<comment type="subunit">
    <text evidence="10">Homodimer.</text>
</comment>
<evidence type="ECO:0000256" key="1">
    <source>
        <dbReference type="ARBA" id="ARBA00001031"/>
    </source>
</evidence>
<dbReference type="HAMAP" id="MF_00164">
    <property type="entry name" value="GlmS"/>
    <property type="match status" value="1"/>
</dbReference>
<evidence type="ECO:0000313" key="14">
    <source>
        <dbReference type="Proteomes" id="UP000178428"/>
    </source>
</evidence>
<dbReference type="InterPro" id="IPR029055">
    <property type="entry name" value="Ntn_hydrolases_N"/>
</dbReference>
<feature type="active site" description="Nucleophile; for GATase activity" evidence="10">
    <location>
        <position position="2"/>
    </location>
</feature>
<dbReference type="Gene3D" id="3.60.20.10">
    <property type="entry name" value="Glutamine Phosphoribosylpyrophosphate, subunit 1, domain 1"/>
    <property type="match status" value="1"/>
</dbReference>
<dbReference type="EC" id="2.6.1.16" evidence="3 10"/>
<dbReference type="SUPFAM" id="SSF56235">
    <property type="entry name" value="N-terminal nucleophile aminohydrolases (Ntn hydrolases)"/>
    <property type="match status" value="1"/>
</dbReference>
<keyword evidence="6 10" id="KW-0032">Aminotransferase</keyword>
<feature type="active site" description="For Fru-6P isomerization activity" evidence="10">
    <location>
        <position position="613"/>
    </location>
</feature>
<dbReference type="InterPro" id="IPR035490">
    <property type="entry name" value="GlmS/FrlB_SIS"/>
</dbReference>
<dbReference type="InterPro" id="IPR001347">
    <property type="entry name" value="SIS_dom"/>
</dbReference>
<evidence type="ECO:0000256" key="3">
    <source>
        <dbReference type="ARBA" id="ARBA00012916"/>
    </source>
</evidence>
<dbReference type="AlphaFoldDB" id="A0A1G2EWK7"/>
<dbReference type="CDD" id="cd00714">
    <property type="entry name" value="GFAT"/>
    <property type="match status" value="1"/>
</dbReference>
<sequence length="618" mass="67438">MCGIVGYIGKKNAAQITLEGLKRLEYRGYDSAGIAALDQNGAVFMRREVGKISALEKKLKILPQSRLSIAHTRWATHGEPSVSNAHPHADCKNKIFLAHNGIIENHDKIREALLREGHVFRSETDTEVLTHLIERCLAFGAPDLQSAVAQALRHVVGTFGIAVFSADEPDTLIGARRGSPLLLGVGKNEFIVASDAAAVLKRTRKVIYLNDNEMAVLSPKSKKIFNILRTGSKSGKPLKKEVKMIDWSLEDAEKGEFTHFMEKEIHEIPEVIENALRGRALAKEGRAKLGGLDSVEEQLGGIERAVITACGTSYYAGLIGKYLFEKLAHLPTEVIYASEFRYHPPIIGKETAVFAVSQSGETADTLEAVREAKKTGALTLGIVNVVGSSIAREVHAGIYNHAGPEIAVASTKAFVSQLAVLTLAAVHLGRVRGAISQESAAELLKEMLALPSKARKILALGGKIKNLAKSYSNHDNFLYLGRKYNWPVSLEGALKLKEISYVHAEGYPAGEMKHGPIALVDSNFPAMVIAPRDSVYEKTLSNLQELKARRAKIIALATEGDMEIKKYANHVINIPQTPEELSPILSVIPLQLFAYHMAVLKGRDVDKPRNLAKSVTVE</sequence>
<comment type="caution">
    <text evidence="13">The sequence shown here is derived from an EMBL/GenBank/DDBJ whole genome shotgun (WGS) entry which is preliminary data.</text>
</comment>
<dbReference type="Gene3D" id="3.40.50.10490">
    <property type="entry name" value="Glucose-6-phosphate isomerase like protein, domain 1"/>
    <property type="match status" value="2"/>
</dbReference>
<reference evidence="13 14" key="1">
    <citation type="journal article" date="2016" name="Nat. Commun.">
        <title>Thousands of microbial genomes shed light on interconnected biogeochemical processes in an aquifer system.</title>
        <authorList>
            <person name="Anantharaman K."/>
            <person name="Brown C.T."/>
            <person name="Hug L.A."/>
            <person name="Sharon I."/>
            <person name="Castelle C.J."/>
            <person name="Probst A.J."/>
            <person name="Thomas B.C."/>
            <person name="Singh A."/>
            <person name="Wilkins M.J."/>
            <person name="Karaoz U."/>
            <person name="Brodie E.L."/>
            <person name="Williams K.H."/>
            <person name="Hubbard S.S."/>
            <person name="Banfield J.F."/>
        </authorList>
    </citation>
    <scope>NUCLEOTIDE SEQUENCE [LARGE SCALE GENOMIC DNA]</scope>
</reference>
<dbReference type="Pfam" id="PF13522">
    <property type="entry name" value="GATase_6"/>
    <property type="match status" value="1"/>
</dbReference>
<dbReference type="STRING" id="1801725.A3J00_00765"/>
<dbReference type="InterPro" id="IPR035466">
    <property type="entry name" value="GlmS/AgaS_SIS"/>
</dbReference>
<dbReference type="EMBL" id="MHMR01000026">
    <property type="protein sequence ID" value="OGZ30185.1"/>
    <property type="molecule type" value="Genomic_DNA"/>
</dbReference>
<dbReference type="PANTHER" id="PTHR10937">
    <property type="entry name" value="GLUCOSAMINE--FRUCTOSE-6-PHOSPHATE AMINOTRANSFERASE, ISOMERIZING"/>
    <property type="match status" value="1"/>
</dbReference>
<dbReference type="InterPro" id="IPR017932">
    <property type="entry name" value="GATase_2_dom"/>
</dbReference>
<proteinExistence type="inferred from homology"/>
<dbReference type="InterPro" id="IPR046348">
    <property type="entry name" value="SIS_dom_sf"/>
</dbReference>
<evidence type="ECO:0000313" key="13">
    <source>
        <dbReference type="EMBL" id="OGZ30185.1"/>
    </source>
</evidence>
<dbReference type="PANTHER" id="PTHR10937:SF0">
    <property type="entry name" value="GLUTAMINE--FRUCTOSE-6-PHOSPHATE TRANSAMINASE (ISOMERIZING)"/>
    <property type="match status" value="1"/>
</dbReference>
<feature type="domain" description="SIS" evidence="12">
    <location>
        <begin position="467"/>
        <end position="608"/>
    </location>
</feature>
<comment type="function">
    <text evidence="10">Catalyzes the first step in hexosamine metabolism, converting fructose-6P into glucosamine-6P using glutamine as a nitrogen source.</text>
</comment>
<dbReference type="InterPro" id="IPR047084">
    <property type="entry name" value="GFAT_N"/>
</dbReference>